<name>A0A6M3LSC7_9ZZZZ</name>
<evidence type="ECO:0000313" key="2">
    <source>
        <dbReference type="EMBL" id="QJI04433.1"/>
    </source>
</evidence>
<dbReference type="InterPro" id="IPR008822">
    <property type="entry name" value="Endonuclease_RusA-like"/>
</dbReference>
<gene>
    <name evidence="1" type="ORF">MM415B05359_0005</name>
    <name evidence="2" type="ORF">TM448B08429_0006</name>
</gene>
<proteinExistence type="predicted"/>
<organism evidence="1">
    <name type="scientific">viral metagenome</name>
    <dbReference type="NCBI Taxonomy" id="1070528"/>
    <lineage>
        <taxon>unclassified sequences</taxon>
        <taxon>metagenomes</taxon>
        <taxon>organismal metagenomes</taxon>
    </lineage>
</organism>
<dbReference type="GO" id="GO:0000287">
    <property type="term" value="F:magnesium ion binding"/>
    <property type="evidence" value="ECO:0007669"/>
    <property type="project" value="InterPro"/>
</dbReference>
<sequence length="124" mass="14069">MGSVLVIRTRFPSLNDQIAAAKTHWSAYADQKRRHTNRVALEARAARWRRVKGPVIVRITWIEPDARRDLDNVAGGGQKACLDGLVQAGVLPNDTRQWVRGIQHVFPDPDKTDPRIEIELIPWT</sequence>
<dbReference type="SUPFAM" id="SSF103084">
    <property type="entry name" value="Holliday junction resolvase RusA"/>
    <property type="match status" value="1"/>
</dbReference>
<evidence type="ECO:0000313" key="1">
    <source>
        <dbReference type="EMBL" id="QJA95485.1"/>
    </source>
</evidence>
<dbReference type="Gene3D" id="3.30.1330.70">
    <property type="entry name" value="Holliday junction resolvase RusA"/>
    <property type="match status" value="1"/>
</dbReference>
<accession>A0A6M3LSC7</accession>
<dbReference type="EMBL" id="MT145179">
    <property type="protein sequence ID" value="QJI04433.1"/>
    <property type="molecule type" value="Genomic_DNA"/>
</dbReference>
<dbReference type="GO" id="GO:0006281">
    <property type="term" value="P:DNA repair"/>
    <property type="evidence" value="ECO:0007669"/>
    <property type="project" value="InterPro"/>
</dbReference>
<dbReference type="AlphaFoldDB" id="A0A6M3LSC7"/>
<dbReference type="GO" id="GO:0006310">
    <property type="term" value="P:DNA recombination"/>
    <property type="evidence" value="ECO:0007669"/>
    <property type="project" value="InterPro"/>
</dbReference>
<dbReference type="EMBL" id="MT143318">
    <property type="protein sequence ID" value="QJA95485.1"/>
    <property type="molecule type" value="Genomic_DNA"/>
</dbReference>
<dbReference type="InterPro" id="IPR036614">
    <property type="entry name" value="RusA-like_sf"/>
</dbReference>
<reference evidence="1" key="1">
    <citation type="submission" date="2020-03" db="EMBL/GenBank/DDBJ databases">
        <title>The deep terrestrial virosphere.</title>
        <authorList>
            <person name="Holmfeldt K."/>
            <person name="Nilsson E."/>
            <person name="Simone D."/>
            <person name="Lopez-Fernandez M."/>
            <person name="Wu X."/>
            <person name="de Brujin I."/>
            <person name="Lundin D."/>
            <person name="Andersson A."/>
            <person name="Bertilsson S."/>
            <person name="Dopson M."/>
        </authorList>
    </citation>
    <scope>NUCLEOTIDE SEQUENCE</scope>
    <source>
        <strain evidence="1">MM415B05359</strain>
        <strain evidence="2">TM448B08429</strain>
    </source>
</reference>
<dbReference type="Pfam" id="PF05866">
    <property type="entry name" value="RusA"/>
    <property type="match status" value="1"/>
</dbReference>
<protein>
    <submittedName>
        <fullName evidence="1">Putative endodeoxyribonuclease</fullName>
    </submittedName>
</protein>